<dbReference type="InterPro" id="IPR013783">
    <property type="entry name" value="Ig-like_fold"/>
</dbReference>
<dbReference type="SUPFAM" id="SSF49265">
    <property type="entry name" value="Fibronectin type III"/>
    <property type="match status" value="3"/>
</dbReference>
<feature type="region of interest" description="Disordered" evidence="1">
    <location>
        <begin position="2266"/>
        <end position="2286"/>
    </location>
</feature>
<dbReference type="RefSeq" id="WP_013454317.1">
    <property type="nucleotide sequence ID" value="NC_014759.1"/>
</dbReference>
<feature type="chain" id="PRO_5003189970" evidence="2">
    <location>
        <begin position="23"/>
        <end position="3773"/>
    </location>
</feature>
<dbReference type="eggNOG" id="COG2931">
    <property type="taxonomic scope" value="Bacteria"/>
</dbReference>
<dbReference type="Pfam" id="PF18962">
    <property type="entry name" value="Por_Secre_tail"/>
    <property type="match status" value="1"/>
</dbReference>
<dbReference type="InterPro" id="IPR026444">
    <property type="entry name" value="Secre_tail"/>
</dbReference>
<dbReference type="eggNOG" id="COG1470">
    <property type="taxonomic scope" value="Bacteria"/>
</dbReference>
<feature type="domain" description="Fibronectin type-III" evidence="3">
    <location>
        <begin position="372"/>
        <end position="485"/>
    </location>
</feature>
<dbReference type="eggNOG" id="COG4625">
    <property type="taxonomic scope" value="Bacteria"/>
</dbReference>
<organism evidence="4 5">
    <name type="scientific">Marivirga tractuosa (strain ATCC 23168 / DSM 4126 / NBRC 15989 / NCIMB 1408 / VKM B-1430 / H-43)</name>
    <name type="common">Microscilla tractuosa</name>
    <name type="synonym">Flexibacter tractuosus</name>
    <dbReference type="NCBI Taxonomy" id="643867"/>
    <lineage>
        <taxon>Bacteria</taxon>
        <taxon>Pseudomonadati</taxon>
        <taxon>Bacteroidota</taxon>
        <taxon>Cytophagia</taxon>
        <taxon>Cytophagales</taxon>
        <taxon>Marivirgaceae</taxon>
        <taxon>Marivirga</taxon>
    </lineage>
</organism>
<sequence length="3773" mass="405583">MKKFLLILFIVLAVCRAEKLYAQVVSSVSLLDPTDTADVSITLNATINTDASADVNYSFEYGTTSGGPYTTVSGSETAVNTSRDVSEGLINLTPGEQYFYRFTATTTSPASTQSTAESSFWTLATQPLTPVSNFQLGENRFTDSIYFTFNSYTFPTNGGFVLYYKEGNSPEDLSNLTNGSRPTGQIPGDNFVFEPDDTKTVIGTSGLDPATEYSFILPIYNSNGNDDETIHYLKSGAPTGTYWTLSEAPAGITTLGTETNIAANSVDLDWGNVTGATGYLVIYTQDQNAIDTEIDNVLDGTTPNDLSFSGIVGTKNVTNSLATLTGLQADRTYYYYVIPYAEGADPSTINYVSKTAPNEGSFQTSCITPTETVSNLQLGTVTSNSIQLTWDDPDSLNVLVAARLTGETAASIVDGQIYNANSSYSSEEIGSTGNYVVFNGAGTGVNVTSLSDFEDYTFDVYLYNDNGECYGSKQIITQQTNCDPATTTVSGEQANNVSSSQLDVEWSKSSGAVDVLVVARLASSAVQLPSLNTNYDVNSSFGDGGGTAQTGTGNFVVYSGSGTSVTITNLAALTDYAFDIYEYNPNGFCYNTDKKTVLSTTDCAPPDSQSSFNTIDPADINPLSIDVSWTSVTGADKYLVVVRQGNPVNFEPDLGTAYETGVDSDYSQAVEVRSGGNNAVYNGTTNSVSVSGLNINTQYYFAVFAYNSNGYCYVTPASPGTATATTDGVASNNTLTFNGAASTISSVDNDDTGGNFITVLDFDAVEGGNDGVNTKLEFFTFSRAAGDYFGSLNIAWSDVIAEARLVNVTRSITQTSNITVNNDNITVDIPSNENDNDTEIGFLEESTSLRFQLQVRLNEVISAAEIDNKNLVFELAPADVLVEANSTKFDATSPTISSGNGNNEIVVEATEFEFTADPPAAVNAGENVTPQAIVEAKDANGNLDLDYGVFSITNADNIPMSNLPLNPSFTNGEFEFPANFNYQGSGDGTLTVTDGSSLFDVSSTQVTVNPTLGLAELTNGLNSGTLQSGATDQALLGLAIDALGTTQMQAIEFSTNLDLSNKVNNIRLAASADNTYDGTITDAVIASSPTIDNGANTITFTGLTENLSSETKNYFLIVDVDNTVNEFDTPDLTVGLDIAHITFTNSANINASNFSKTYAFEDITKPEVSQVTASPTVLSGAHLGTDALEIQVTFNEEMDNSILFNPEISFPNEHPITGGSLAGPNGTGGWSAGNTVYTFFFDLSDQDELVENIDVLISNAADISGNQLDDATILDLFTIDTENPKTVNVSLNKTLVNRPQNTIELSVKFDKSMNNTIDPTVEANTSNNLDNNNDGVWTEEVVGNGFNIYTVSLTHDLTVEEEISDKLLISGATDMAGNIMDPSESNIFNINTSRPRLESITASNVTGTYKAGDIIYIEVYFDQDMKVVSGTPELSLNSGGTAVFDNVSNNILTFNYEVLAGENVALLNVNAFNLEGASVTNTIDNEAVLTLPTDPADELSTLKPIKIDTRAPEISSTTITPSTVSQTNSTFTLEINYDEDMDQSSTHNFSFSNSSNISFQGGIWLDAQTYEADFEHDLLIEEEFDNVIIEISGATDLVGNTAVTADSDPFDIDTQSPRITEITASTPNGTYGPGDNINIKVVFDEAIQQIGTAPTLTLNTGATATFDNITNGNELNFTYTIGATASGENATDLNVTAISNSQIEILDLVNNSSVLTLPTSPNRLLDNSDLIIDTTSPTLTIGLDKTVITRDNNQLILTATYNEDMDQNTTPNFSVQGSNNLILDNGSWNSATEYIATFIHNPTEEEIQNVTIEVSGATDLVGNTAITNTSGTFTIDTQRPRILEIVSASANGLYSPGDNINIQLVFDEDVTVGGNPLLDLNSSGQASFQSVTNGNEVNFVYTVGGVSSGENTLDLDVNAFDMNGGNIRDLVSNEADIVLPADPNRLQDNADIQVDSDPADIVNVTATTDQGFFTTGDQIGITIEFDETVKVSGIPLLTLNTGSNAEYVSGSNSTILTFNYTVEASDGGAILDVTDLEYATVNSIDLNGGTIEDLAGINASLGLPAVGSANSLSGNTDITIDTQDPELANDPFTPFNGEFNVSHSLTFTIELNEPVSGQGTNNISIIDKQTLDVLAVLDAGTAFTNNTSSILEFSSFGNILEDSTEYYIQFDAGALVDRAGNEFAGFTADNIWSFTTFGPARIDNFSIGACVGETFTIQGEYFTGVSRIRTNINGASPFTISTFIVVDDETIEFTVPAGTVPGTITLDKQTGQAGNTENASTTSVDPIKVGPSSAQLALVEPTDDAICDIDDLGNVIDVEFSVDIVGGSGVYTLVYQVNTNDPITITGYEEGQTFSIVPPDSAENNVRIVSLTDEDDDLNTCSAPDLGSDVEVVKYIRSRVDAGGFQSQDEEFGVIELCGANTSVIDFSDLSLVTNSPEITGTVQQGTWSIDEGPSSNGGGFSPDFTLKSVQTDRPDTVKYYASFADGVRGEIVLELTSDDPGGLNPCVGTSDFVTVRFVESISVNSDRNVAICLDEDENGNQIAIASLSSTVSGGSASDDLSVEWTRVDDFNEEAGHDGTWGFKDDEDQVAYSLTSNVLNPIYKASPQEMLEGRSTLEVLPVLVSGVGCGAIPAPREVNIRINDIPDPTKSSGPEIICAGEQEVRFRMNATSPGNTFQWSFTNGLNQFDGATNSNLVFVNFREVTTETTDTLVVQELNPNTGCISKPDTFFIALKPLPIANIKYNSTTTISNTTALIPLEGEGGTAGNLVDATSENGQFSGKGVIQNSNGDYFLDSSQLGVTDITDEEDVHEVFFTFTNEFGCSATDTIAFNVFDAERIFPALAEEYCQLDAADTISVDNAIVPDGFIVSAINGPGITEIGYTDVVVGNDTISVLRAIFDPETAYESNPNSENPSVISITYSIEDPNDASNNADNVGEQIVIVNPLPVLEIDDIEAGICTYDEKIEFEPIGITGNNYSFQLINEGLPDSLVIGDSLDGFEFDPAPLLAYLVDNGEDSIRIFINYTYQDGNSCENSREYNFLVWRQPSKPVVNSTDLCFVDGVMDTAIVENYDGDKANEELLWFTGTDFNAEPIHQGRSYSPTPDFFTTVDEITFNVIRRNVDSEGEEEVPCVSNATEVTFRKIDNPDFDWNKSTFGQEPIIFTGKPNQAALASTEWTITNISGEVEQLVGADAFTKVNDSTIAVDFNSYGAGRYRVNFNVSSLKSCSAEVSKEIVILPEETVADRYVFNFDTSSEGWVSNGFKRNTANTEKRLWDFAIPSGESNIESNEHLWITNAEGSYESGVVSYVYSPSMDISNIDRPVVSFDLWQNMAEGDDGLILEYSTDGKVIEDPEKEWRLLGDVSSGLQWYNDDRIESQPGTINLDGINNNGLFVGWSEENDAESIVPVNAKHSLEALDGSENLIFRFQFKSTLSESEFGNRDGAAFDNFKIESLNRNVLVEYFGDFESSADPQEMETINSVFNDVGNFAWINYRINENDPLYKQASSSMLSRIYYYEAYSFEDQFAIDGAINDFSFAGEDGDSDFGINELSRARLFSSISSIDVEASKINESELEIVAKFNSVEPVGENVNLFIAVLQKEIIGGEQGTEEGITYHNVLRKLLPGNGGAKVSGTSGQQTVTFKASSSADENPLAVVAFLQNINTKAVIQSAYLGDLPLLSLSNVTALNKELGALNIELYPNPAHDFLKIQLDSPLQEEVKAKVIDVTGKTIIEFSLLQSQRYYEMKTSSLKTGMYNLILTNQNGERKMMKFAVTN</sequence>
<evidence type="ECO:0000313" key="4">
    <source>
        <dbReference type="EMBL" id="ADR22174.1"/>
    </source>
</evidence>
<keyword evidence="5" id="KW-1185">Reference proteome</keyword>
<feature type="compositionally biased region" description="Polar residues" evidence="1">
    <location>
        <begin position="2266"/>
        <end position="2284"/>
    </location>
</feature>
<evidence type="ECO:0000256" key="2">
    <source>
        <dbReference type="SAM" id="SignalP"/>
    </source>
</evidence>
<name>E4TVS6_MARTH</name>
<evidence type="ECO:0000259" key="3">
    <source>
        <dbReference type="PROSITE" id="PS50853"/>
    </source>
</evidence>
<reference evidence="4 5" key="1">
    <citation type="journal article" date="2011" name="Stand. Genomic Sci.">
        <title>Complete genome sequence of Marivirga tractuosa type strain (H-43).</title>
        <authorList>
            <person name="Pagani I."/>
            <person name="Chertkov O."/>
            <person name="Lapidus A."/>
            <person name="Lucas S."/>
            <person name="Del Rio T.G."/>
            <person name="Tice H."/>
            <person name="Copeland A."/>
            <person name="Cheng J.F."/>
            <person name="Nolan M."/>
            <person name="Saunders E."/>
            <person name="Pitluck S."/>
            <person name="Held B."/>
            <person name="Goodwin L."/>
            <person name="Liolios K."/>
            <person name="Ovchinikova G."/>
            <person name="Ivanova N."/>
            <person name="Mavromatis K."/>
            <person name="Pati A."/>
            <person name="Chen A."/>
            <person name="Palaniappan K."/>
            <person name="Land M."/>
            <person name="Hauser L."/>
            <person name="Jeffries C.D."/>
            <person name="Detter J.C."/>
            <person name="Han C."/>
            <person name="Tapia R."/>
            <person name="Ngatchou-Djao O.D."/>
            <person name="Rohde M."/>
            <person name="Goker M."/>
            <person name="Spring S."/>
            <person name="Sikorski J."/>
            <person name="Woyke T."/>
            <person name="Bristow J."/>
            <person name="Eisen J.A."/>
            <person name="Markowitz V."/>
            <person name="Hugenholtz P."/>
            <person name="Klenk H.P."/>
            <person name="Kyrpides N.C."/>
        </authorList>
    </citation>
    <scope>NUCLEOTIDE SEQUENCE [LARGE SCALE GENOMIC DNA]</scope>
    <source>
        <strain evidence="5">ATCC 23168 / DSM 4126 / NBRC 15989 / NCIMB 1408 / VKM B-1430 / H-43</strain>
    </source>
</reference>
<dbReference type="eggNOG" id="COG4733">
    <property type="taxonomic scope" value="Bacteria"/>
</dbReference>
<gene>
    <name evidence="4" type="ordered locus">Ftrac_2192</name>
</gene>
<dbReference type="OrthoDB" id="355609at2"/>
<dbReference type="SMART" id="SM00060">
    <property type="entry name" value="FN3"/>
    <property type="match status" value="5"/>
</dbReference>
<dbReference type="STRING" id="643867.Ftrac_2192"/>
<dbReference type="InterPro" id="IPR036116">
    <property type="entry name" value="FN3_sf"/>
</dbReference>
<dbReference type="eggNOG" id="COG3291">
    <property type="taxonomic scope" value="Bacteria"/>
</dbReference>
<proteinExistence type="predicted"/>
<evidence type="ECO:0000256" key="1">
    <source>
        <dbReference type="SAM" id="MobiDB-lite"/>
    </source>
</evidence>
<dbReference type="Gene3D" id="2.60.40.10">
    <property type="entry name" value="Immunoglobulins"/>
    <property type="match status" value="5"/>
</dbReference>
<evidence type="ECO:0000313" key="5">
    <source>
        <dbReference type="Proteomes" id="UP000008720"/>
    </source>
</evidence>
<dbReference type="InterPro" id="IPR003961">
    <property type="entry name" value="FN3_dom"/>
</dbReference>
<dbReference type="HOGENOM" id="CLU_224355_0_0_10"/>
<dbReference type="Proteomes" id="UP000008720">
    <property type="component" value="Chromosome"/>
</dbReference>
<dbReference type="PROSITE" id="PS50853">
    <property type="entry name" value="FN3"/>
    <property type="match status" value="1"/>
</dbReference>
<keyword evidence="2" id="KW-0732">Signal</keyword>
<feature type="signal peptide" evidence="2">
    <location>
        <begin position="1"/>
        <end position="22"/>
    </location>
</feature>
<protein>
    <submittedName>
        <fullName evidence="4">Fibronectin type III domain protein</fullName>
    </submittedName>
</protein>
<dbReference type="EMBL" id="CP002349">
    <property type="protein sequence ID" value="ADR22174.1"/>
    <property type="molecule type" value="Genomic_DNA"/>
</dbReference>
<dbReference type="KEGG" id="mtt:Ftrac_2192"/>
<accession>E4TVS6</accession>